<dbReference type="RefSeq" id="WP_143535198.1">
    <property type="nucleotide sequence ID" value="NZ_FWFK01000008.1"/>
</dbReference>
<evidence type="ECO:0000313" key="2">
    <source>
        <dbReference type="Proteomes" id="UP000193570"/>
    </source>
</evidence>
<gene>
    <name evidence="1" type="ORF">ROJ8625_03789</name>
</gene>
<accession>A0A1X7A7K5</accession>
<name>A0A1X7A7K5_9RHOB</name>
<sequence length="233" mass="26294">MTQAEVLPILGEDGSISSLAPLILHVYMLYPESDLDRNNAIDIALRDGAAMALGEAEEFSRFSKLIFKDAPTRTQNGRLCGCLAIQMLRNIKKYGEKKKMKAAFLVSEWVSTQRDSSGRSVSSDANNLQSKMWPKFESVAHLWAAHEILDEVTVRKALFEESNALDRFLKVSAWFQRELTVMQLVANEVPHAVPKRYMSAVTDGSFSINIPDLSDWEIARMREYRNKNAGPPR</sequence>
<dbReference type="EMBL" id="FWFK01000008">
    <property type="protein sequence ID" value="SLN72077.1"/>
    <property type="molecule type" value="Genomic_DNA"/>
</dbReference>
<organism evidence="1 2">
    <name type="scientific">Roseivivax jejudonensis</name>
    <dbReference type="NCBI Taxonomy" id="1529041"/>
    <lineage>
        <taxon>Bacteria</taxon>
        <taxon>Pseudomonadati</taxon>
        <taxon>Pseudomonadota</taxon>
        <taxon>Alphaproteobacteria</taxon>
        <taxon>Rhodobacterales</taxon>
        <taxon>Roseobacteraceae</taxon>
        <taxon>Roseivivax</taxon>
    </lineage>
</organism>
<dbReference type="Proteomes" id="UP000193570">
    <property type="component" value="Unassembled WGS sequence"/>
</dbReference>
<protein>
    <submittedName>
        <fullName evidence="1">Uncharacterized protein</fullName>
    </submittedName>
</protein>
<evidence type="ECO:0000313" key="1">
    <source>
        <dbReference type="EMBL" id="SLN72077.1"/>
    </source>
</evidence>
<dbReference type="OrthoDB" id="9864696at2"/>
<dbReference type="AlphaFoldDB" id="A0A1X7A7K5"/>
<proteinExistence type="predicted"/>
<keyword evidence="2" id="KW-1185">Reference proteome</keyword>
<reference evidence="1 2" key="1">
    <citation type="submission" date="2017-03" db="EMBL/GenBank/DDBJ databases">
        <authorList>
            <person name="Afonso C.L."/>
            <person name="Miller P.J."/>
            <person name="Scott M.A."/>
            <person name="Spackman E."/>
            <person name="Goraichik I."/>
            <person name="Dimitrov K.M."/>
            <person name="Suarez D.L."/>
            <person name="Swayne D.E."/>
        </authorList>
    </citation>
    <scope>NUCLEOTIDE SEQUENCE [LARGE SCALE GENOMIC DNA]</scope>
    <source>
        <strain evidence="1 2">CECT 8625</strain>
    </source>
</reference>